<accession>W7TPZ0</accession>
<feature type="binding site" evidence="6">
    <location>
        <position position="758"/>
    </location>
    <ligand>
        <name>Ca(2+)</name>
        <dbReference type="ChEBI" id="CHEBI:29108"/>
    </ligand>
</feature>
<evidence type="ECO:0000256" key="1">
    <source>
        <dbReference type="ARBA" id="ARBA00001913"/>
    </source>
</evidence>
<dbReference type="OrthoDB" id="8118055at2759"/>
<evidence type="ECO:0000256" key="7">
    <source>
        <dbReference type="PIRSR" id="PIRSR601382-3"/>
    </source>
</evidence>
<dbReference type="PRINTS" id="PR00747">
    <property type="entry name" value="GLYHDRLASE47"/>
</dbReference>
<keyword evidence="12" id="KW-1185">Reference proteome</keyword>
<evidence type="ECO:0000256" key="5">
    <source>
        <dbReference type="ARBA" id="ARBA00023157"/>
    </source>
</evidence>
<evidence type="ECO:0000256" key="9">
    <source>
        <dbReference type="SAM" id="MobiDB-lite"/>
    </source>
</evidence>
<dbReference type="EC" id="3.2.1.-" evidence="8"/>
<keyword evidence="10" id="KW-1133">Transmembrane helix</keyword>
<gene>
    <name evidence="11" type="ORF">Naga_100011g24</name>
</gene>
<keyword evidence="5 7" id="KW-1015">Disulfide bond</keyword>
<keyword evidence="4 8" id="KW-0378">Hydrolase</keyword>
<feature type="region of interest" description="Disordered" evidence="9">
    <location>
        <begin position="692"/>
        <end position="716"/>
    </location>
</feature>
<feature type="transmembrane region" description="Helical" evidence="10">
    <location>
        <begin position="24"/>
        <end position="44"/>
    </location>
</feature>
<protein>
    <recommendedName>
        <fullName evidence="8">alpha-1,2-Mannosidase</fullName>
        <ecNumber evidence="8">3.2.1.-</ecNumber>
    </recommendedName>
</protein>
<comment type="similarity">
    <text evidence="3 8">Belongs to the glycosyl hydrolase 47 family.</text>
</comment>
<proteinExistence type="inferred from homology"/>
<keyword evidence="10" id="KW-0472">Membrane</keyword>
<evidence type="ECO:0000256" key="3">
    <source>
        <dbReference type="ARBA" id="ARBA00007658"/>
    </source>
</evidence>
<keyword evidence="6" id="KW-0479">Metal-binding</keyword>
<keyword evidence="6" id="KW-0106">Calcium</keyword>
<dbReference type="PANTHER" id="PTHR11742:SF6">
    <property type="entry name" value="MANNOSYL-OLIGOSACCHARIDE ALPHA-1,2-MANNOSIDASE IA-RELATED"/>
    <property type="match status" value="1"/>
</dbReference>
<feature type="compositionally biased region" description="Basic and acidic residues" evidence="9">
    <location>
        <begin position="213"/>
        <end position="238"/>
    </location>
</feature>
<dbReference type="GO" id="GO:0004571">
    <property type="term" value="F:mannosyl-oligosaccharide 1,2-alpha-mannosidase activity"/>
    <property type="evidence" value="ECO:0007669"/>
    <property type="project" value="InterPro"/>
</dbReference>
<dbReference type="GO" id="GO:0005783">
    <property type="term" value="C:endoplasmic reticulum"/>
    <property type="evidence" value="ECO:0007669"/>
    <property type="project" value="TreeGrafter"/>
</dbReference>
<feature type="region of interest" description="Disordered" evidence="9">
    <location>
        <begin position="71"/>
        <end position="138"/>
    </location>
</feature>
<dbReference type="GO" id="GO:0000139">
    <property type="term" value="C:Golgi membrane"/>
    <property type="evidence" value="ECO:0007669"/>
    <property type="project" value="TreeGrafter"/>
</dbReference>
<dbReference type="Gene3D" id="1.50.10.10">
    <property type="match status" value="1"/>
</dbReference>
<dbReference type="PANTHER" id="PTHR11742">
    <property type="entry name" value="MANNOSYL-OLIGOSACCHARIDE ALPHA-1,2-MANNOSIDASE-RELATED"/>
    <property type="match status" value="1"/>
</dbReference>
<comment type="caution">
    <text evidence="11">The sequence shown here is derived from an EMBL/GenBank/DDBJ whole genome shotgun (WGS) entry which is preliminary data.</text>
</comment>
<feature type="compositionally biased region" description="Basic and acidic residues" evidence="9">
    <location>
        <begin position="128"/>
        <end position="137"/>
    </location>
</feature>
<dbReference type="InterPro" id="IPR012341">
    <property type="entry name" value="6hp_glycosidase-like_sf"/>
</dbReference>
<evidence type="ECO:0000256" key="8">
    <source>
        <dbReference type="RuleBase" id="RU361193"/>
    </source>
</evidence>
<evidence type="ECO:0000256" key="6">
    <source>
        <dbReference type="PIRSR" id="PIRSR601382-2"/>
    </source>
</evidence>
<evidence type="ECO:0000313" key="12">
    <source>
        <dbReference type="Proteomes" id="UP000019335"/>
    </source>
</evidence>
<dbReference type="Pfam" id="PF01532">
    <property type="entry name" value="Glyco_hydro_47"/>
    <property type="match status" value="2"/>
</dbReference>
<dbReference type="AlphaFoldDB" id="W7TPZ0"/>
<evidence type="ECO:0000313" key="11">
    <source>
        <dbReference type="EMBL" id="EWM22446.1"/>
    </source>
</evidence>
<feature type="region of interest" description="Disordered" evidence="9">
    <location>
        <begin position="212"/>
        <end position="238"/>
    </location>
</feature>
<comment type="cofactor">
    <cofactor evidence="1 6">
        <name>Ca(2+)</name>
        <dbReference type="ChEBI" id="CHEBI:29108"/>
    </cofactor>
</comment>
<evidence type="ECO:0000256" key="10">
    <source>
        <dbReference type="SAM" id="Phobius"/>
    </source>
</evidence>
<keyword evidence="10" id="KW-0812">Transmembrane</keyword>
<feature type="disulfide bond" evidence="7">
    <location>
        <begin position="560"/>
        <end position="599"/>
    </location>
</feature>
<dbReference type="InterPro" id="IPR001382">
    <property type="entry name" value="Glyco_hydro_47"/>
</dbReference>
<dbReference type="EMBL" id="AZIL01002191">
    <property type="protein sequence ID" value="EWM22446.1"/>
    <property type="molecule type" value="Genomic_DNA"/>
</dbReference>
<dbReference type="SUPFAM" id="SSF48225">
    <property type="entry name" value="Seven-hairpin glycosidases"/>
    <property type="match status" value="1"/>
</dbReference>
<sequence length="768" mass="85052">MLRSSRGYRHFEKSSSIDRTSKRLGVVIYLSFALLLGALPWLLWPGTAPHGDRTGPGNMLLFAVAENSPDSNTATFHGAEPAAAEHKSATLSTQAEDLRDPLIDAERIRENDEGKDKMGETEETQNQNDEKAGKEGGVKVAAEKVAAPATEEELEKIVQDVEENEMNSSKNKKGEEKLPAAELNGDVIGVPDAKKLEKGTKGYKKSIAATLKTEAEKKRKPQENRPDQTEADAEKDTRDQVIVKIANKETGKVLATSVRKADKDPFVRLAPQDPHIDKTLAKERRMRVKTAMKRAWNAYHAHAWGKDTILPISLTSANRWGGMAMTMLDSLSTLWVMGLKEEFEQARDWIAENLSFKSVGHISVFETNIRALGGLLSAFDLSRDKVFLEKAAELADMLLPAFDSPTGFPINGLILSAGLPSGSHQACLAEFGTVQLEFRYLSHATGNPIYAKKAMHVYERMHEESADVAEKGLFRLDFNSDTGAWGGKHYSVGARGDSFYEYLLKTWLQGNKKETWLREMFDESVDGAEELLIARGPGGRLYIANNDNGMQAKRMEHLACFYPGTLALGAATLETKGDAVLEKRATHYMDLARELGETCYQFAGSQMTGLAPDSVVFDQDGVPQASDPRYILRPEVAESMYYLHLLDGDPKWREYGAKLFEAIDFYCRTNEAYAQVRLSSGPSGRRSVALRGAERKPSDVGGEGASQAEQSGKAKDMGLVTQEDDMESFFLAETLKYLYLIQETEPGEVDLSRQVFNTEAHPLHIFDE</sequence>
<comment type="pathway">
    <text evidence="2">Protein modification; protein glycosylation.</text>
</comment>
<organism evidence="11 12">
    <name type="scientific">Nannochloropsis gaditana</name>
    <dbReference type="NCBI Taxonomy" id="72520"/>
    <lineage>
        <taxon>Eukaryota</taxon>
        <taxon>Sar</taxon>
        <taxon>Stramenopiles</taxon>
        <taxon>Ochrophyta</taxon>
        <taxon>Eustigmatophyceae</taxon>
        <taxon>Eustigmatales</taxon>
        <taxon>Monodopsidaceae</taxon>
        <taxon>Nannochloropsis</taxon>
    </lineage>
</organism>
<reference evidence="11 12" key="1">
    <citation type="journal article" date="2014" name="Mol. Plant">
        <title>Chromosome Scale Genome Assembly and Transcriptome Profiling of Nannochloropsis gaditana in Nitrogen Depletion.</title>
        <authorList>
            <person name="Corteggiani Carpinelli E."/>
            <person name="Telatin A."/>
            <person name="Vitulo N."/>
            <person name="Forcato C."/>
            <person name="D'Angelo M."/>
            <person name="Schiavon R."/>
            <person name="Vezzi A."/>
            <person name="Giacometti G.M."/>
            <person name="Morosinotto T."/>
            <person name="Valle G."/>
        </authorList>
    </citation>
    <scope>NUCLEOTIDE SEQUENCE [LARGE SCALE GENOMIC DNA]</scope>
    <source>
        <strain evidence="11 12">B-31</strain>
    </source>
</reference>
<keyword evidence="8" id="KW-0326">Glycosidase</keyword>
<evidence type="ECO:0000256" key="4">
    <source>
        <dbReference type="ARBA" id="ARBA00022801"/>
    </source>
</evidence>
<dbReference type="InterPro" id="IPR036026">
    <property type="entry name" value="Seven-hairpin_glycosidases"/>
</dbReference>
<dbReference type="InterPro" id="IPR050749">
    <property type="entry name" value="Glycosyl_Hydrolase_47"/>
</dbReference>
<evidence type="ECO:0000256" key="2">
    <source>
        <dbReference type="ARBA" id="ARBA00004922"/>
    </source>
</evidence>
<name>W7TPZ0_9STRA</name>
<dbReference type="GO" id="GO:0005509">
    <property type="term" value="F:calcium ion binding"/>
    <property type="evidence" value="ECO:0007669"/>
    <property type="project" value="InterPro"/>
</dbReference>
<feature type="compositionally biased region" description="Basic and acidic residues" evidence="9">
    <location>
        <begin position="96"/>
        <end position="120"/>
    </location>
</feature>
<dbReference type="GO" id="GO:0005975">
    <property type="term" value="P:carbohydrate metabolic process"/>
    <property type="evidence" value="ECO:0007669"/>
    <property type="project" value="InterPro"/>
</dbReference>
<dbReference type="Proteomes" id="UP000019335">
    <property type="component" value="Unassembled WGS sequence"/>
</dbReference>